<feature type="transmembrane region" description="Helical" evidence="6">
    <location>
        <begin position="25"/>
        <end position="46"/>
    </location>
</feature>
<dbReference type="GO" id="GO:0016020">
    <property type="term" value="C:membrane"/>
    <property type="evidence" value="ECO:0007669"/>
    <property type="project" value="UniProtKB-SubCell"/>
</dbReference>
<evidence type="ECO:0000256" key="5">
    <source>
        <dbReference type="SAM" id="MobiDB-lite"/>
    </source>
</evidence>
<protein>
    <recommendedName>
        <fullName evidence="9">Cytochrome c oxidase assembly protein COX14</fullName>
    </recommendedName>
</protein>
<comment type="subcellular location">
    <subcellularLocation>
        <location evidence="1">Membrane</location>
        <topology evidence="1">Single-pass membrane protein</topology>
    </subcellularLocation>
</comment>
<evidence type="ECO:0000256" key="4">
    <source>
        <dbReference type="ARBA" id="ARBA00023136"/>
    </source>
</evidence>
<evidence type="ECO:0000256" key="6">
    <source>
        <dbReference type="SAM" id="Phobius"/>
    </source>
</evidence>
<keyword evidence="3 6" id="KW-1133">Transmembrane helix</keyword>
<keyword evidence="2 6" id="KW-0812">Transmembrane</keyword>
<evidence type="ECO:0000313" key="8">
    <source>
        <dbReference type="Proteomes" id="UP000018538"/>
    </source>
</evidence>
<feature type="compositionally biased region" description="Basic and acidic residues" evidence="5">
    <location>
        <begin position="88"/>
        <end position="97"/>
    </location>
</feature>
<accession>V7PJC2</accession>
<dbReference type="AlphaFoldDB" id="V7PJC2"/>
<name>V7PJC2_PLAYE</name>
<evidence type="ECO:0008006" key="9">
    <source>
        <dbReference type="Google" id="ProtNLM"/>
    </source>
</evidence>
<feature type="region of interest" description="Disordered" evidence="5">
    <location>
        <begin position="83"/>
        <end position="113"/>
    </location>
</feature>
<dbReference type="Pfam" id="PF14880">
    <property type="entry name" value="COX14"/>
    <property type="match status" value="1"/>
</dbReference>
<reference evidence="7 8" key="1">
    <citation type="submission" date="2013-11" db="EMBL/GenBank/DDBJ databases">
        <title>The Genome Sequence of Plasmodium yoelii 17X.</title>
        <authorList>
            <consortium name="The Broad Institute Genomics Platform"/>
            <consortium name="The Broad Institute Genome Sequencing Center for Infectious Disease"/>
            <person name="Neafsey D."/>
            <person name="Adams J."/>
            <person name="Walker B."/>
            <person name="Young S.K."/>
            <person name="Zeng Q."/>
            <person name="Gargeya S."/>
            <person name="Fitzgerald M."/>
            <person name="Haas B."/>
            <person name="Abouelleil A."/>
            <person name="Alvarado L."/>
            <person name="Chapman S.B."/>
            <person name="Gainer-Dewar J."/>
            <person name="Goldberg J."/>
            <person name="Griggs A."/>
            <person name="Gujja S."/>
            <person name="Hansen M."/>
            <person name="Howarth C."/>
            <person name="Imamovic A."/>
            <person name="Ireland A."/>
            <person name="Larimer J."/>
            <person name="McCowan C."/>
            <person name="Murphy C."/>
            <person name="Pearson M."/>
            <person name="Poon T.W."/>
            <person name="Priest M."/>
            <person name="Roberts A."/>
            <person name="Saif S."/>
            <person name="Shea T."/>
            <person name="Sykes S."/>
            <person name="Wortman J."/>
            <person name="Nusbaum C."/>
            <person name="Birren B."/>
        </authorList>
    </citation>
    <scope>NUCLEOTIDE SEQUENCE [LARGE SCALE GENOMIC DNA]</scope>
    <source>
        <strain evidence="7 8">17X</strain>
    </source>
</reference>
<gene>
    <name evidence="7" type="ORF">YYC_03067</name>
</gene>
<keyword evidence="8" id="KW-1185">Reference proteome</keyword>
<dbReference type="EMBL" id="KI635766">
    <property type="protein sequence ID" value="ETB59636.1"/>
    <property type="molecule type" value="Genomic_DNA"/>
</dbReference>
<sequence>MGIKFEFFRFFKLNYYSFYTKKEKIYTFIHTITAYSLVGLTVYLGYSFFNMWNEAVHYSYKHYVRKEKQRKELYEKIRNARDSGLIPHSEKKIEKSQKNTKKSQKNLEKLERL</sequence>
<organism evidence="7 8">
    <name type="scientific">Plasmodium yoelii 17X</name>
    <dbReference type="NCBI Taxonomy" id="1323249"/>
    <lineage>
        <taxon>Eukaryota</taxon>
        <taxon>Sar</taxon>
        <taxon>Alveolata</taxon>
        <taxon>Apicomplexa</taxon>
        <taxon>Aconoidasida</taxon>
        <taxon>Haemosporida</taxon>
        <taxon>Plasmodiidae</taxon>
        <taxon>Plasmodium</taxon>
        <taxon>Plasmodium (Vinckeia)</taxon>
    </lineage>
</organism>
<dbReference type="InterPro" id="IPR029208">
    <property type="entry name" value="COX14"/>
</dbReference>
<dbReference type="OrthoDB" id="445189at2759"/>
<evidence type="ECO:0000256" key="1">
    <source>
        <dbReference type="ARBA" id="ARBA00004167"/>
    </source>
</evidence>
<proteinExistence type="predicted"/>
<evidence type="ECO:0000313" key="7">
    <source>
        <dbReference type="EMBL" id="ETB59636.1"/>
    </source>
</evidence>
<evidence type="ECO:0000256" key="3">
    <source>
        <dbReference type="ARBA" id="ARBA00022989"/>
    </source>
</evidence>
<keyword evidence="4 6" id="KW-0472">Membrane</keyword>
<evidence type="ECO:0000256" key="2">
    <source>
        <dbReference type="ARBA" id="ARBA00022692"/>
    </source>
</evidence>
<dbReference type="Proteomes" id="UP000018538">
    <property type="component" value="Unassembled WGS sequence"/>
</dbReference>